<reference evidence="2" key="1">
    <citation type="journal article" date="2020" name="mSystems">
        <title>Genome- and Community-Level Interaction Insights into Carbon Utilization and Element Cycling Functions of Hydrothermarchaeota in Hydrothermal Sediment.</title>
        <authorList>
            <person name="Zhou Z."/>
            <person name="Liu Y."/>
            <person name="Xu W."/>
            <person name="Pan J."/>
            <person name="Luo Z.H."/>
            <person name="Li M."/>
        </authorList>
    </citation>
    <scope>NUCLEOTIDE SEQUENCE [LARGE SCALE GENOMIC DNA]</scope>
    <source>
        <strain evidence="2">SpSt-418</strain>
    </source>
</reference>
<keyword evidence="1" id="KW-0812">Transmembrane</keyword>
<accession>A0A7C3PM20</accession>
<feature type="transmembrane region" description="Helical" evidence="1">
    <location>
        <begin position="121"/>
        <end position="140"/>
    </location>
</feature>
<dbReference type="EMBL" id="DSRU01000405">
    <property type="protein sequence ID" value="HFN01381.1"/>
    <property type="molecule type" value="Genomic_DNA"/>
</dbReference>
<sequence>MVKFGLVLTIYFCLSAVLFLIASNTIIGAIIYFFLLLPFYVIALAWLWAIALQNRTQPPRIKYWIWGIVLALQVATILVSPGNCFRAKEGAPCYSNLQILLGNAPRSGPSDLPHWTLIEHAFPGLVVAYGVAILVGLWSVTKNRKQTPNQD</sequence>
<evidence type="ECO:0000313" key="2">
    <source>
        <dbReference type="EMBL" id="HFN01381.1"/>
    </source>
</evidence>
<feature type="transmembrane region" description="Helical" evidence="1">
    <location>
        <begin position="63"/>
        <end position="80"/>
    </location>
</feature>
<evidence type="ECO:0000256" key="1">
    <source>
        <dbReference type="SAM" id="Phobius"/>
    </source>
</evidence>
<keyword evidence="1" id="KW-0472">Membrane</keyword>
<protein>
    <submittedName>
        <fullName evidence="2">Uncharacterized protein</fullName>
    </submittedName>
</protein>
<comment type="caution">
    <text evidence="2">The sequence shown here is derived from an EMBL/GenBank/DDBJ whole genome shotgun (WGS) entry which is preliminary data.</text>
</comment>
<gene>
    <name evidence="2" type="ORF">ENR64_27275</name>
</gene>
<proteinExistence type="predicted"/>
<feature type="transmembrane region" description="Helical" evidence="1">
    <location>
        <begin position="29"/>
        <end position="51"/>
    </location>
</feature>
<keyword evidence="1" id="KW-1133">Transmembrane helix</keyword>
<organism evidence="2">
    <name type="scientific">Oscillatoriales cyanobacterium SpSt-418</name>
    <dbReference type="NCBI Taxonomy" id="2282169"/>
    <lineage>
        <taxon>Bacteria</taxon>
        <taxon>Bacillati</taxon>
        <taxon>Cyanobacteriota</taxon>
        <taxon>Cyanophyceae</taxon>
        <taxon>Oscillatoriophycideae</taxon>
        <taxon>Oscillatoriales</taxon>
    </lineage>
</organism>
<name>A0A7C3PM20_9CYAN</name>
<dbReference type="AlphaFoldDB" id="A0A7C3PM20"/>